<dbReference type="PANTHER" id="PTHR43867">
    <property type="entry name" value="CELLULOSE SYNTHASE CATALYTIC SUBUNIT A [UDP-FORMING]"/>
    <property type="match status" value="1"/>
</dbReference>
<dbReference type="GO" id="GO:0035438">
    <property type="term" value="F:cyclic-di-GMP binding"/>
    <property type="evidence" value="ECO:0007669"/>
    <property type="project" value="InterPro"/>
</dbReference>
<feature type="transmembrane region" description="Helical" evidence="11">
    <location>
        <begin position="577"/>
        <end position="595"/>
    </location>
</feature>
<dbReference type="CDD" id="cd06421">
    <property type="entry name" value="CESA_CelA_like"/>
    <property type="match status" value="1"/>
</dbReference>
<feature type="transmembrane region" description="Helical" evidence="11">
    <location>
        <begin position="93"/>
        <end position="112"/>
    </location>
</feature>
<comment type="pathway">
    <text evidence="11">Glycan metabolism; bacterial cellulose biosynthesis.</text>
</comment>
<evidence type="ECO:0000256" key="9">
    <source>
        <dbReference type="ARBA" id="ARBA00023136"/>
    </source>
</evidence>
<dbReference type="InterPro" id="IPR050321">
    <property type="entry name" value="Glycosyltr_2/OpgH_subfam"/>
</dbReference>
<comment type="catalytic activity">
    <reaction evidence="10 11">
        <text>[(1-&gt;4)-beta-D-glucosyl](n) + UDP-alpha-D-glucose = [(1-&gt;4)-beta-D-glucosyl](n+1) + UDP + H(+)</text>
        <dbReference type="Rhea" id="RHEA:19929"/>
        <dbReference type="Rhea" id="RHEA-COMP:10033"/>
        <dbReference type="Rhea" id="RHEA-COMP:10034"/>
        <dbReference type="ChEBI" id="CHEBI:15378"/>
        <dbReference type="ChEBI" id="CHEBI:18246"/>
        <dbReference type="ChEBI" id="CHEBI:58223"/>
        <dbReference type="ChEBI" id="CHEBI:58885"/>
        <dbReference type="EC" id="2.4.1.12"/>
    </reaction>
</comment>
<dbReference type="GO" id="GO:0030244">
    <property type="term" value="P:cellulose biosynthetic process"/>
    <property type="evidence" value="ECO:0007669"/>
    <property type="project" value="UniProtKB-KW"/>
</dbReference>
<feature type="domain" description="PilZ" evidence="12">
    <location>
        <begin position="599"/>
        <end position="693"/>
    </location>
</feature>
<evidence type="ECO:0000256" key="10">
    <source>
        <dbReference type="ARBA" id="ARBA00048682"/>
    </source>
</evidence>
<dbReference type="NCBIfam" id="TIGR03030">
    <property type="entry name" value="CelA"/>
    <property type="match status" value="1"/>
</dbReference>
<dbReference type="PRINTS" id="PR01439">
    <property type="entry name" value="CELLSNTHASEA"/>
</dbReference>
<evidence type="ECO:0000256" key="1">
    <source>
        <dbReference type="ARBA" id="ARBA00004429"/>
    </source>
</evidence>
<feature type="domain" description="Glycosyltransferase 2-like" evidence="13">
    <location>
        <begin position="260"/>
        <end position="456"/>
    </location>
</feature>
<keyword evidence="8 11" id="KW-1133">Transmembrane helix</keyword>
<evidence type="ECO:0000256" key="2">
    <source>
        <dbReference type="ARBA" id="ARBA00022475"/>
    </source>
</evidence>
<comment type="cofactor">
    <cofactor evidence="11">
        <name>Mg(2+)</name>
        <dbReference type="ChEBI" id="CHEBI:18420"/>
    </cofactor>
</comment>
<comment type="function">
    <text evidence="11">Catalytic subunit of cellulose synthase. It polymerizes uridine 5'-diphosphate glucose to cellulose.</text>
</comment>
<dbReference type="GO" id="GO:0005886">
    <property type="term" value="C:plasma membrane"/>
    <property type="evidence" value="ECO:0007669"/>
    <property type="project" value="UniProtKB-SubCell"/>
</dbReference>
<feature type="transmembrane region" description="Helical" evidence="11">
    <location>
        <begin position="124"/>
        <end position="149"/>
    </location>
</feature>
<evidence type="ECO:0000256" key="4">
    <source>
        <dbReference type="ARBA" id="ARBA00022676"/>
    </source>
</evidence>
<reference evidence="14 15" key="1">
    <citation type="submission" date="2017-06" db="EMBL/GenBank/DDBJ databases">
        <title>Genome sequencing of cyanobaciteial culture collection at National Institute for Environmental Studies (NIES).</title>
        <authorList>
            <person name="Hirose Y."/>
            <person name="Shimura Y."/>
            <person name="Fujisawa T."/>
            <person name="Nakamura Y."/>
            <person name="Kawachi M."/>
        </authorList>
    </citation>
    <scope>NUCLEOTIDE SEQUENCE [LARGE SCALE GENOMIC DNA]</scope>
    <source>
        <strain evidence="14 15">NIES-2135</strain>
    </source>
</reference>
<evidence type="ECO:0000256" key="5">
    <source>
        <dbReference type="ARBA" id="ARBA00022679"/>
    </source>
</evidence>
<dbReference type="EC" id="2.4.1.12" evidence="11"/>
<evidence type="ECO:0000256" key="7">
    <source>
        <dbReference type="ARBA" id="ARBA00022916"/>
    </source>
</evidence>
<dbReference type="Gene3D" id="2.40.10.220">
    <property type="entry name" value="predicted glycosyltransferase like domains"/>
    <property type="match status" value="1"/>
</dbReference>
<keyword evidence="11" id="KW-0973">c-di-GMP</keyword>
<protein>
    <recommendedName>
        <fullName evidence="11">Cellulose synthase catalytic subunit [UDP-forming]</fullName>
        <ecNumber evidence="11">2.4.1.12</ecNumber>
    </recommendedName>
</protein>
<keyword evidence="15" id="KW-1185">Reference proteome</keyword>
<dbReference type="PANTHER" id="PTHR43867:SF2">
    <property type="entry name" value="CELLULOSE SYNTHASE CATALYTIC SUBUNIT A [UDP-FORMING]"/>
    <property type="match status" value="1"/>
</dbReference>
<evidence type="ECO:0000313" key="14">
    <source>
        <dbReference type="EMBL" id="BAY53810.1"/>
    </source>
</evidence>
<keyword evidence="5 11" id="KW-0808">Transferase</keyword>
<dbReference type="SUPFAM" id="SSF53448">
    <property type="entry name" value="Nucleotide-diphospho-sugar transferases"/>
    <property type="match status" value="1"/>
</dbReference>
<dbReference type="UniPathway" id="UPA00694"/>
<dbReference type="InterPro" id="IPR003919">
    <property type="entry name" value="Cell_synth_A"/>
</dbReference>
<evidence type="ECO:0000256" key="8">
    <source>
        <dbReference type="ARBA" id="ARBA00022989"/>
    </source>
</evidence>
<dbReference type="Gene3D" id="3.90.550.10">
    <property type="entry name" value="Spore Coat Polysaccharide Biosynthesis Protein SpsA, Chain A"/>
    <property type="match status" value="1"/>
</dbReference>
<feature type="transmembrane region" description="Helical" evidence="11">
    <location>
        <begin position="40"/>
        <end position="56"/>
    </location>
</feature>
<feature type="transmembrane region" description="Helical" evidence="11">
    <location>
        <begin position="62"/>
        <end position="81"/>
    </location>
</feature>
<evidence type="ECO:0000256" key="3">
    <source>
        <dbReference type="ARBA" id="ARBA00022519"/>
    </source>
</evidence>
<comment type="subcellular location">
    <subcellularLocation>
        <location evidence="1">Cell inner membrane</location>
        <topology evidence="1">Multi-pass membrane protein</topology>
    </subcellularLocation>
</comment>
<proteinExistence type="predicted"/>
<gene>
    <name evidence="14" type="ORF">NIES2135_06220</name>
</gene>
<name>A0A1Z4JAR9_LEPBY</name>
<evidence type="ECO:0000259" key="13">
    <source>
        <dbReference type="Pfam" id="PF13632"/>
    </source>
</evidence>
<keyword evidence="6 11" id="KW-0812">Transmembrane</keyword>
<feature type="transmembrane region" description="Helical" evidence="11">
    <location>
        <begin position="444"/>
        <end position="461"/>
    </location>
</feature>
<accession>A0A1Z4JAR9</accession>
<dbReference type="InterPro" id="IPR029044">
    <property type="entry name" value="Nucleotide-diphossugar_trans"/>
</dbReference>
<dbReference type="GO" id="GO:0016760">
    <property type="term" value="F:cellulose synthase (UDP-forming) activity"/>
    <property type="evidence" value="ECO:0007669"/>
    <property type="project" value="UniProtKB-EC"/>
</dbReference>
<evidence type="ECO:0000256" key="6">
    <source>
        <dbReference type="ARBA" id="ARBA00022692"/>
    </source>
</evidence>
<dbReference type="GO" id="GO:0006011">
    <property type="term" value="P:UDP-alpha-D-glucose metabolic process"/>
    <property type="evidence" value="ECO:0007669"/>
    <property type="project" value="InterPro"/>
</dbReference>
<sequence length="851" mass="96861">MANSSPRRYQSKGQRVLAWFVELIPNFFDRLFQRNSAPQLVFLMVLLLVLAIPLIITPLEIWQQGIVAILLIGLGWGVTDIEHKHAKGQTSEYLHLFMVWLSLITTFRYLYYRTNYTLNLTSGWLDAVCSVLLFLAELYAIMTLALAFFQTLKLKERKAVDLATIPENQWFKVDIYIPTYSEDVEIVRKTALGALAIDYPADKKRVYILDDGRAEKFRARREQLRQMCAELGCTLLTRDNNDHAKAGNINTALRRTGGDLVLILDCDHIPVRHFLKDTVGFFYSPKVSLVQTPHWFYNPDPFERNLQTGGKIPVGNELFYKVLQKGNDFWNAAFFCGSAAVVRKSHLLEVGGIAVETVTEDCHTSLRLHSLGYESIYYDKIMVAGLAPEKFSAYVGQQIRWARGMAQILRIENPLFNPKLKLSIGQRICYFSATSHFFYGFPRLMYALAPALFLVFGINPIRGLGLETLAYALPHFFVSTYANYITYKNVRFSFWNEIYEFAMSFHAGIVTFLALVNPKLGSFNVTDKGLSVTKRSFDWGSARALAVVTLLVIAAIAAVPFWLILRPQDAEAVLVNMAWSIFNLLLIVSALLVALEQPQLRRAHRLDRKLPATLYSNGAAVPGYTQNVSETGCQLIVESWADFLEDAEIELVGDYGARAFVKGQIIRIVPVSETQSMLSIEFIDLTRAQLDALSIVIYSDVREWYSQQRENVDDPLQSFKFIAGSFFRSFQQRNAEPSNVTRVRKQIHAHAQLYWRGQFYSGIATQISNRSLRLEIQSDAIEDVRLLEYYQPLVGVLLSQTADESLPNRLLAKVEQVDLIMGDRTIVELQFPEQVMQRQESKIKQLVDTLN</sequence>
<dbReference type="AlphaFoldDB" id="A0A1Z4JAR9"/>
<keyword evidence="4 11" id="KW-0328">Glycosyltransferase</keyword>
<dbReference type="Proteomes" id="UP000217895">
    <property type="component" value="Chromosome"/>
</dbReference>
<dbReference type="EMBL" id="AP018203">
    <property type="protein sequence ID" value="BAY53810.1"/>
    <property type="molecule type" value="Genomic_DNA"/>
</dbReference>
<feature type="transmembrane region" description="Helical" evidence="11">
    <location>
        <begin position="498"/>
        <end position="516"/>
    </location>
</feature>
<dbReference type="InterPro" id="IPR001173">
    <property type="entry name" value="Glyco_trans_2-like"/>
</dbReference>
<evidence type="ECO:0000256" key="11">
    <source>
        <dbReference type="RuleBase" id="RU365020"/>
    </source>
</evidence>
<keyword evidence="9 11" id="KW-0472">Membrane</keyword>
<feature type="transmembrane region" description="Helical" evidence="11">
    <location>
        <begin position="544"/>
        <end position="565"/>
    </location>
</feature>
<evidence type="ECO:0000259" key="12">
    <source>
        <dbReference type="Pfam" id="PF07238"/>
    </source>
</evidence>
<dbReference type="InterPro" id="IPR009875">
    <property type="entry name" value="PilZ_domain"/>
</dbReference>
<dbReference type="Pfam" id="PF13632">
    <property type="entry name" value="Glyco_trans_2_3"/>
    <property type="match status" value="1"/>
</dbReference>
<keyword evidence="7 11" id="KW-0135">Cellulose biosynthesis</keyword>
<evidence type="ECO:0000313" key="15">
    <source>
        <dbReference type="Proteomes" id="UP000217895"/>
    </source>
</evidence>
<keyword evidence="2 11" id="KW-1003">Cell membrane</keyword>
<dbReference type="Pfam" id="PF07238">
    <property type="entry name" value="PilZ"/>
    <property type="match status" value="1"/>
</dbReference>
<organism evidence="14 15">
    <name type="scientific">Leptolyngbya boryana NIES-2135</name>
    <dbReference type="NCBI Taxonomy" id="1973484"/>
    <lineage>
        <taxon>Bacteria</taxon>
        <taxon>Bacillati</taxon>
        <taxon>Cyanobacteriota</taxon>
        <taxon>Cyanophyceae</taxon>
        <taxon>Leptolyngbyales</taxon>
        <taxon>Leptolyngbyaceae</taxon>
        <taxon>Leptolyngbya group</taxon>
        <taxon>Leptolyngbya</taxon>
    </lineage>
</organism>
<keyword evidence="3 11" id="KW-0997">Cell inner membrane</keyword>